<dbReference type="SUPFAM" id="SSF47781">
    <property type="entry name" value="RuvA domain 2-like"/>
    <property type="match status" value="1"/>
</dbReference>
<evidence type="ECO:0000256" key="10">
    <source>
        <dbReference type="ARBA" id="ARBA00034005"/>
    </source>
</evidence>
<dbReference type="SMART" id="SM00278">
    <property type="entry name" value="HhH1"/>
    <property type="match status" value="4"/>
</dbReference>
<evidence type="ECO:0000313" key="15">
    <source>
        <dbReference type="Proteomes" id="UP001432180"/>
    </source>
</evidence>
<dbReference type="InterPro" id="IPR013839">
    <property type="entry name" value="DNAligase_adenylation"/>
</dbReference>
<dbReference type="EC" id="6.5.1.2" evidence="11 12"/>
<dbReference type="CDD" id="cd17748">
    <property type="entry name" value="BRCT_DNA_ligase_like"/>
    <property type="match status" value="1"/>
</dbReference>
<evidence type="ECO:0000256" key="6">
    <source>
        <dbReference type="ARBA" id="ARBA00022833"/>
    </source>
</evidence>
<feature type="active site" description="N6-AMP-lysine intermediate" evidence="11">
    <location>
        <position position="120"/>
    </location>
</feature>
<accession>A0ABZ0SEG6</accession>
<dbReference type="SMART" id="SM00532">
    <property type="entry name" value="LIGANc"/>
    <property type="match status" value="1"/>
</dbReference>
<dbReference type="Pfam" id="PF12826">
    <property type="entry name" value="HHH_2"/>
    <property type="match status" value="1"/>
</dbReference>
<evidence type="ECO:0000256" key="9">
    <source>
        <dbReference type="ARBA" id="ARBA00023204"/>
    </source>
</evidence>
<evidence type="ECO:0000256" key="3">
    <source>
        <dbReference type="ARBA" id="ARBA00022705"/>
    </source>
</evidence>
<comment type="function">
    <text evidence="1 11">DNA ligase that catalyzes the formation of phosphodiester linkages between 5'-phosphoryl and 3'-hydroxyl groups in double-stranded DNA using NAD as a coenzyme and as the energy source for the reaction. It is essential for DNA replication and repair of damaged DNA.</text>
</comment>
<feature type="binding site" evidence="11">
    <location>
        <begin position="38"/>
        <end position="42"/>
    </location>
    <ligand>
        <name>NAD(+)</name>
        <dbReference type="ChEBI" id="CHEBI:57540"/>
    </ligand>
</feature>
<organism evidence="14 15">
    <name type="scientific">Thiorhodovibrio winogradskyi</name>
    <dbReference type="NCBI Taxonomy" id="77007"/>
    <lineage>
        <taxon>Bacteria</taxon>
        <taxon>Pseudomonadati</taxon>
        <taxon>Pseudomonadota</taxon>
        <taxon>Gammaproteobacteria</taxon>
        <taxon>Chromatiales</taxon>
        <taxon>Chromatiaceae</taxon>
        <taxon>Thiorhodovibrio</taxon>
    </lineage>
</organism>
<comment type="catalytic activity">
    <reaction evidence="10 11 12">
        <text>NAD(+) + (deoxyribonucleotide)n-3'-hydroxyl + 5'-phospho-(deoxyribonucleotide)m = (deoxyribonucleotide)n+m + AMP + beta-nicotinamide D-nucleotide.</text>
        <dbReference type="EC" id="6.5.1.2"/>
    </reaction>
</comment>
<evidence type="ECO:0000256" key="4">
    <source>
        <dbReference type="ARBA" id="ARBA00022723"/>
    </source>
</evidence>
<dbReference type="SMART" id="SM00292">
    <property type="entry name" value="BRCT"/>
    <property type="match status" value="1"/>
</dbReference>
<evidence type="ECO:0000313" key="14">
    <source>
        <dbReference type="EMBL" id="WPL19322.1"/>
    </source>
</evidence>
<reference evidence="14 15" key="1">
    <citation type="journal article" date="2023" name="Microorganisms">
        <title>Thiorhodovibrio frisius and Trv. litoralis spp. nov., Two Novel Members from a Clade of Fastidious Purple Sulfur Bacteria That Exhibit Unique Red-Shifted Light-Harvesting Capabilities.</title>
        <authorList>
            <person name="Methner A."/>
            <person name="Kuzyk S.B."/>
            <person name="Petersen J."/>
            <person name="Bauer S."/>
            <person name="Brinkmann H."/>
            <person name="Sichau K."/>
            <person name="Wanner G."/>
            <person name="Wolf J."/>
            <person name="Neumann-Schaal M."/>
            <person name="Henke P."/>
            <person name="Tank M."/>
            <person name="Sproer C."/>
            <person name="Bunk B."/>
            <person name="Overmann J."/>
        </authorList>
    </citation>
    <scope>NUCLEOTIDE SEQUENCE [LARGE SCALE GENOMIC DNA]</scope>
    <source>
        <strain evidence="14 15">DSM 6702</strain>
    </source>
</reference>
<keyword evidence="3 11" id="KW-0235">DNA replication</keyword>
<feature type="binding site" evidence="11">
    <location>
        <position position="416"/>
    </location>
    <ligand>
        <name>Zn(2+)</name>
        <dbReference type="ChEBI" id="CHEBI:29105"/>
    </ligand>
</feature>
<dbReference type="InterPro" id="IPR033136">
    <property type="entry name" value="DNA_ligase_CS"/>
</dbReference>
<name>A0ABZ0SEG6_9GAMM</name>
<keyword evidence="9 11" id="KW-0234">DNA repair</keyword>
<dbReference type="Pfam" id="PF01653">
    <property type="entry name" value="DNA_ligase_aden"/>
    <property type="match status" value="1"/>
</dbReference>
<dbReference type="Pfam" id="PF14520">
    <property type="entry name" value="HHH_5"/>
    <property type="match status" value="1"/>
</dbReference>
<dbReference type="PROSITE" id="PS01056">
    <property type="entry name" value="DNA_LIGASE_N2"/>
    <property type="match status" value="1"/>
</dbReference>
<feature type="binding site" evidence="11">
    <location>
        <position position="118"/>
    </location>
    <ligand>
        <name>NAD(+)</name>
        <dbReference type="ChEBI" id="CHEBI:57540"/>
    </ligand>
</feature>
<comment type="cofactor">
    <cofactor evidence="11">
        <name>Mg(2+)</name>
        <dbReference type="ChEBI" id="CHEBI:18420"/>
    </cofactor>
    <cofactor evidence="11">
        <name>Mn(2+)</name>
        <dbReference type="ChEBI" id="CHEBI:29035"/>
    </cofactor>
</comment>
<feature type="binding site" evidence="11">
    <location>
        <begin position="87"/>
        <end position="88"/>
    </location>
    <ligand>
        <name>NAD(+)</name>
        <dbReference type="ChEBI" id="CHEBI:57540"/>
    </ligand>
</feature>
<feature type="domain" description="BRCT" evidence="13">
    <location>
        <begin position="600"/>
        <end position="671"/>
    </location>
</feature>
<evidence type="ECO:0000256" key="5">
    <source>
        <dbReference type="ARBA" id="ARBA00022763"/>
    </source>
</evidence>
<dbReference type="InterPro" id="IPR001679">
    <property type="entry name" value="DNA_ligase"/>
</dbReference>
<dbReference type="Gene3D" id="1.10.150.20">
    <property type="entry name" value="5' to 3' exonuclease, C-terminal subdomain"/>
    <property type="match status" value="2"/>
</dbReference>
<feature type="binding site" evidence="11">
    <location>
        <position position="319"/>
    </location>
    <ligand>
        <name>NAD(+)</name>
        <dbReference type="ChEBI" id="CHEBI:57540"/>
    </ligand>
</feature>
<dbReference type="CDD" id="cd00114">
    <property type="entry name" value="LIGANc"/>
    <property type="match status" value="1"/>
</dbReference>
<feature type="binding site" evidence="11">
    <location>
        <position position="178"/>
    </location>
    <ligand>
        <name>NAD(+)</name>
        <dbReference type="ChEBI" id="CHEBI:57540"/>
    </ligand>
</feature>
<feature type="binding site" evidence="11">
    <location>
        <position position="437"/>
    </location>
    <ligand>
        <name>Zn(2+)</name>
        <dbReference type="ChEBI" id="CHEBI:29105"/>
    </ligand>
</feature>
<feature type="binding site" evidence="11">
    <location>
        <position position="413"/>
    </location>
    <ligand>
        <name>Zn(2+)</name>
        <dbReference type="ChEBI" id="CHEBI:29105"/>
    </ligand>
</feature>
<dbReference type="InterPro" id="IPR036420">
    <property type="entry name" value="BRCT_dom_sf"/>
</dbReference>
<dbReference type="InterPro" id="IPR013840">
    <property type="entry name" value="DNAligase_N"/>
</dbReference>
<dbReference type="NCBIfam" id="TIGR00575">
    <property type="entry name" value="dnlj"/>
    <property type="match status" value="1"/>
</dbReference>
<dbReference type="RefSeq" id="WP_328985070.1">
    <property type="nucleotide sequence ID" value="NZ_CP121472.1"/>
</dbReference>
<evidence type="ECO:0000259" key="13">
    <source>
        <dbReference type="PROSITE" id="PS50172"/>
    </source>
</evidence>
<keyword evidence="7 11" id="KW-0460">Magnesium</keyword>
<dbReference type="PANTHER" id="PTHR23389">
    <property type="entry name" value="CHROMOSOME TRANSMISSION FIDELITY FACTOR 18"/>
    <property type="match status" value="1"/>
</dbReference>
<dbReference type="InterPro" id="IPR004149">
    <property type="entry name" value="Znf_DNAligase_C4"/>
</dbReference>
<evidence type="ECO:0000256" key="12">
    <source>
        <dbReference type="RuleBase" id="RU000618"/>
    </source>
</evidence>
<dbReference type="InterPro" id="IPR004150">
    <property type="entry name" value="NAD_DNA_ligase_OB"/>
</dbReference>
<comment type="similarity">
    <text evidence="11">Belongs to the NAD-dependent DNA ligase family. LigA subfamily.</text>
</comment>
<dbReference type="EMBL" id="CP121472">
    <property type="protein sequence ID" value="WPL19322.1"/>
    <property type="molecule type" value="Genomic_DNA"/>
</dbReference>
<keyword evidence="8 11" id="KW-0520">NAD</keyword>
<keyword evidence="6 11" id="KW-0862">Zinc</keyword>
<proteinExistence type="inferred from homology"/>
<dbReference type="InterPro" id="IPR001357">
    <property type="entry name" value="BRCT_dom"/>
</dbReference>
<keyword evidence="15" id="KW-1185">Reference proteome</keyword>
<dbReference type="PIRSF" id="PIRSF001604">
    <property type="entry name" value="LigA"/>
    <property type="match status" value="1"/>
</dbReference>
<evidence type="ECO:0000256" key="8">
    <source>
        <dbReference type="ARBA" id="ARBA00023027"/>
    </source>
</evidence>
<dbReference type="SUPFAM" id="SSF52113">
    <property type="entry name" value="BRCT domain"/>
    <property type="match status" value="1"/>
</dbReference>
<evidence type="ECO:0000256" key="1">
    <source>
        <dbReference type="ARBA" id="ARBA00004067"/>
    </source>
</evidence>
<dbReference type="InterPro" id="IPR018239">
    <property type="entry name" value="DNA_ligase_AS"/>
</dbReference>
<gene>
    <name evidence="14" type="primary">ligA_2</name>
    <name evidence="11" type="synonym">ligA</name>
    <name evidence="14" type="ORF">Thiowin_04439</name>
</gene>
<keyword evidence="5 11" id="KW-0227">DNA damage</keyword>
<dbReference type="Pfam" id="PF00533">
    <property type="entry name" value="BRCT"/>
    <property type="match status" value="1"/>
</dbReference>
<dbReference type="SUPFAM" id="SSF56091">
    <property type="entry name" value="DNA ligase/mRNA capping enzyme, catalytic domain"/>
    <property type="match status" value="1"/>
</dbReference>
<dbReference type="Gene3D" id="6.20.10.30">
    <property type="match status" value="1"/>
</dbReference>
<comment type="caution">
    <text evidence="11">Lacks conserved residue(s) required for the propagation of feature annotation.</text>
</comment>
<evidence type="ECO:0000256" key="2">
    <source>
        <dbReference type="ARBA" id="ARBA00022598"/>
    </source>
</evidence>
<dbReference type="HAMAP" id="MF_01588">
    <property type="entry name" value="DNA_ligase_A"/>
    <property type="match status" value="1"/>
</dbReference>
<dbReference type="SUPFAM" id="SSF50249">
    <property type="entry name" value="Nucleic acid-binding proteins"/>
    <property type="match status" value="1"/>
</dbReference>
<dbReference type="InterPro" id="IPR041663">
    <property type="entry name" value="DisA/LigA_HHH"/>
</dbReference>
<dbReference type="GO" id="GO:0003911">
    <property type="term" value="F:DNA ligase (NAD+) activity"/>
    <property type="evidence" value="ECO:0007669"/>
    <property type="project" value="UniProtKB-EC"/>
</dbReference>
<dbReference type="Gene3D" id="3.30.470.30">
    <property type="entry name" value="DNA ligase/mRNA capping enzyme"/>
    <property type="match status" value="1"/>
</dbReference>
<dbReference type="Proteomes" id="UP001432180">
    <property type="component" value="Chromosome"/>
</dbReference>
<evidence type="ECO:0000256" key="11">
    <source>
        <dbReference type="HAMAP-Rule" id="MF_01588"/>
    </source>
</evidence>
<dbReference type="Gene3D" id="2.40.50.140">
    <property type="entry name" value="Nucleic acid-binding proteins"/>
    <property type="match status" value="1"/>
</dbReference>
<dbReference type="NCBIfam" id="NF005932">
    <property type="entry name" value="PRK07956.1"/>
    <property type="match status" value="1"/>
</dbReference>
<dbReference type="Gene3D" id="3.40.50.10190">
    <property type="entry name" value="BRCT domain"/>
    <property type="match status" value="1"/>
</dbReference>
<dbReference type="Pfam" id="PF03119">
    <property type="entry name" value="DNA_ligase_ZBD"/>
    <property type="match status" value="1"/>
</dbReference>
<dbReference type="InterPro" id="IPR010994">
    <property type="entry name" value="RuvA_2-like"/>
</dbReference>
<dbReference type="PROSITE" id="PS01055">
    <property type="entry name" value="DNA_LIGASE_N1"/>
    <property type="match status" value="1"/>
</dbReference>
<dbReference type="Gene3D" id="1.10.287.610">
    <property type="entry name" value="Helix hairpin bin"/>
    <property type="match status" value="1"/>
</dbReference>
<dbReference type="Pfam" id="PF03120">
    <property type="entry name" value="OB_DNA_ligase"/>
    <property type="match status" value="1"/>
</dbReference>
<dbReference type="InterPro" id="IPR012340">
    <property type="entry name" value="NA-bd_OB-fold"/>
</dbReference>
<dbReference type="InterPro" id="IPR003583">
    <property type="entry name" value="Hlx-hairpin-Hlx_DNA-bd_motif"/>
</dbReference>
<protein>
    <recommendedName>
        <fullName evidence="11 12">DNA ligase</fullName>
        <ecNumber evidence="11 12">6.5.1.2</ecNumber>
    </recommendedName>
    <alternativeName>
        <fullName evidence="11">Polydeoxyribonucleotide synthase [NAD(+)]</fullName>
    </alternativeName>
</protein>
<keyword evidence="11" id="KW-0464">Manganese</keyword>
<sequence>MKETSPTKPGEAHAKELHRLLEQHNYRYFVLDDPEIPDAEFDALLRELQQIEEQHPELRTPDSPTQRVGAPPAERFAPAEHLAPMLSLGNARTPDDLRDFDQRIRRELGLEQVRYVAEPKLDGLAISLLYEDGLLTRAATRGDGRTGEEVTAQVRTIGAVPLRLRGTDWPRRLEVRGEVYLPLAGFEALKQRMLDQGQTPFKNPRNAAAGSLRQLDPCITASRPLTMFCHGFGAVDGGDLGATQSAALARLRDFGLRVCPESTCVTGAEGCIDYQGAMAARRDALDYEIDGVVFKVDDLAAQRRLGFRARDPIWAIAFKYPPREEQTKVRAVEFQVGRTGAVTPVARLEPVDVAGVTVSNATLHNIDEVHRKDVRAGDTVIVRRAGDVIPEVVGVVTALRPPGTEPVALPSHCPVCGSDVIRAEGEAVARCSGGLICSAQRKEALKHFASRRALDIDGLGDKLIEQLIEQDLVKTPADLFALSPEQLSNLPRMGEKSAKNLVAKLDQSRETTLARFIHALGIREVGETMATALAMHFGALEPLMEADEEALIAIDGVGQRVAQHIRGFFAQEHNREVIAHLIDPDGARLHWPDPPRPNAPKDLPLTGTTFVLTGTLTRPRDDMKAELIARGAKVTGAVSSNTDYVVAGENPGSKATKAAQLGIPVLDETQLRLLLADPGPNGLP</sequence>
<evidence type="ECO:0000256" key="7">
    <source>
        <dbReference type="ARBA" id="ARBA00022842"/>
    </source>
</evidence>
<keyword evidence="4 11" id="KW-0479">Metal-binding</keyword>
<dbReference type="PROSITE" id="PS50172">
    <property type="entry name" value="BRCT"/>
    <property type="match status" value="1"/>
</dbReference>
<feature type="binding site" evidence="11">
    <location>
        <position position="295"/>
    </location>
    <ligand>
        <name>NAD(+)</name>
        <dbReference type="ChEBI" id="CHEBI:57540"/>
    </ligand>
</feature>
<feature type="binding site" evidence="11">
    <location>
        <position position="141"/>
    </location>
    <ligand>
        <name>NAD(+)</name>
        <dbReference type="ChEBI" id="CHEBI:57540"/>
    </ligand>
</feature>
<keyword evidence="2 11" id="KW-0436">Ligase</keyword>
<dbReference type="PANTHER" id="PTHR23389:SF9">
    <property type="entry name" value="DNA LIGASE"/>
    <property type="match status" value="1"/>
</dbReference>